<comment type="caution">
    <text evidence="1">The sequence shown here is derived from an EMBL/GenBank/DDBJ whole genome shotgun (WGS) entry which is preliminary data.</text>
</comment>
<evidence type="ECO:0000313" key="1">
    <source>
        <dbReference type="EMBL" id="GJT99076.1"/>
    </source>
</evidence>
<gene>
    <name evidence="1" type="ORF">Tco_1094594</name>
</gene>
<reference evidence="1" key="2">
    <citation type="submission" date="2022-01" db="EMBL/GenBank/DDBJ databases">
        <authorList>
            <person name="Yamashiro T."/>
            <person name="Shiraishi A."/>
            <person name="Satake H."/>
            <person name="Nakayama K."/>
        </authorList>
    </citation>
    <scope>NUCLEOTIDE SEQUENCE</scope>
</reference>
<dbReference type="Proteomes" id="UP001151760">
    <property type="component" value="Unassembled WGS sequence"/>
</dbReference>
<accession>A0ABQ5IFY2</accession>
<proteinExistence type="predicted"/>
<keyword evidence="2" id="KW-1185">Reference proteome</keyword>
<protein>
    <submittedName>
        <fullName evidence="1">Uncharacterized protein</fullName>
    </submittedName>
</protein>
<evidence type="ECO:0000313" key="2">
    <source>
        <dbReference type="Proteomes" id="UP001151760"/>
    </source>
</evidence>
<name>A0ABQ5IFY2_9ASTR</name>
<sequence>MQKINSGRIKKDGIKSWDFYENCGVHTLTLEDGTEIHMLAERKYLLTKETLARMLSLRLVAGTASEDAYTLLRFIQKQIDEYGSHDGEQTASGKDFSNPLIADSLLKTIWFSTHHASQ</sequence>
<reference evidence="1" key="1">
    <citation type="journal article" date="2022" name="Int. J. Mol. Sci.">
        <title>Draft Genome of Tanacetum Coccineum: Genomic Comparison of Closely Related Tanacetum-Family Plants.</title>
        <authorList>
            <person name="Yamashiro T."/>
            <person name="Shiraishi A."/>
            <person name="Nakayama K."/>
            <person name="Satake H."/>
        </authorList>
    </citation>
    <scope>NUCLEOTIDE SEQUENCE</scope>
</reference>
<organism evidence="1 2">
    <name type="scientific">Tanacetum coccineum</name>
    <dbReference type="NCBI Taxonomy" id="301880"/>
    <lineage>
        <taxon>Eukaryota</taxon>
        <taxon>Viridiplantae</taxon>
        <taxon>Streptophyta</taxon>
        <taxon>Embryophyta</taxon>
        <taxon>Tracheophyta</taxon>
        <taxon>Spermatophyta</taxon>
        <taxon>Magnoliopsida</taxon>
        <taxon>eudicotyledons</taxon>
        <taxon>Gunneridae</taxon>
        <taxon>Pentapetalae</taxon>
        <taxon>asterids</taxon>
        <taxon>campanulids</taxon>
        <taxon>Asterales</taxon>
        <taxon>Asteraceae</taxon>
        <taxon>Asteroideae</taxon>
        <taxon>Anthemideae</taxon>
        <taxon>Anthemidinae</taxon>
        <taxon>Tanacetum</taxon>
    </lineage>
</organism>
<dbReference type="EMBL" id="BQNB010020734">
    <property type="protein sequence ID" value="GJT99076.1"/>
    <property type="molecule type" value="Genomic_DNA"/>
</dbReference>